<evidence type="ECO:0000256" key="1">
    <source>
        <dbReference type="ARBA" id="ARBA00004496"/>
    </source>
</evidence>
<feature type="domain" description="ENTH" evidence="6">
    <location>
        <begin position="1"/>
        <end position="126"/>
    </location>
</feature>
<evidence type="ECO:0000259" key="7">
    <source>
        <dbReference type="PROSITE" id="PS50945"/>
    </source>
</evidence>
<dbReference type="PROSITE" id="PS50942">
    <property type="entry name" value="ENTH"/>
    <property type="match status" value="1"/>
</dbReference>
<sequence>MEVGKMTVSINKAINAQEVAVKEKHARTCILGTHHEKGAHTFWSVVNRLPLSSNAVLCWKFCHVFHKLLRDGHPNVLKDSVRYKSELNDMSRMWGHLSEGYGQLCSIYLKLLRTKMEFHTKNPRFPGNLQMSDRQLDETGENDVNNFFQLTVEMFDYLECELNLFQTVFNSLDMSRSVSVTAAGQCRLAPLIQVILDCSHLYDYTVKLLFKLHSCLPADTLQGHRDRFLEQFKKLKDLFYRSSNLQYFKRLIQIPQLPENPPNFLRASALSEHISPVVVIPVEASSPDSEPIMELVDMETSSQKSLPENKFDDIFGSSFSNDPFNFNSQNGMNSDDKDQLIEQLHREISNLKEELKNFKAESHRLVMQLKGRISELEAELAEQQHLKQQALDESDFLRTELDELKKRHEDTEKAQRSLTEIERKAQATEQRYMKLKEKYSELVQNHADLLRKNAEVTKQVTVARQVQGDAEREKKELEDSFQQLSKQAQRKMQEQAEVLETLKRELVASKQEIQSLRSTIECSTQSEAEQSTQLAGLRQERDTLAETVAQHDQQRAALQAEVEQLKTTLETEKESSSKTLEELQCRLGEKERNAQDFQQQLLDKQFALLQCAVGEAEQMVQDALNRLDDPIHISCTSSADYLLSRSVAALKCVEQLEEARGQYLADRSDVSALLSSVALFAHLTGDTILQASATSHMAPMEPADLLLEACRQCGGEALHYLGTLRDAASLESADCTAVRNCLSRIATIGEELRPKGLDIKQDELGDLVDKEMAATAAAIETAAARIEEMLSKSRAGDTGVKLEVNERILGSCTDLMQAIQDLVLASKDLQREIVESGRGAASPKEFYARNSRWTEGLISASKAVGWGATLMVDAADLVVQGKGKFEELMVCSHEIAASTAQLVAASKVKADKDSANLSKLQVASRAVNQATAGVVASTKSGKSQIEEKADSMNFSAMTLTQIKRQEMDSQVRVLELESQLQKERQRLGELRKKHYQLAGVAEGWDENGADLAP</sequence>
<name>A0ABM1K5R2_GEKJA</name>
<protein>
    <submittedName>
        <fullName evidence="9">Huntingtin-interacting protein 1</fullName>
    </submittedName>
</protein>
<evidence type="ECO:0000313" key="9">
    <source>
        <dbReference type="RefSeq" id="XP_015269049.1"/>
    </source>
</evidence>
<dbReference type="GeneID" id="107112433"/>
<dbReference type="InterPro" id="IPR013809">
    <property type="entry name" value="ENTH"/>
</dbReference>
<dbReference type="SMART" id="SM00273">
    <property type="entry name" value="ENTH"/>
    <property type="match status" value="1"/>
</dbReference>
<dbReference type="SMART" id="SM00307">
    <property type="entry name" value="ILWEQ"/>
    <property type="match status" value="1"/>
</dbReference>
<dbReference type="Gene3D" id="1.25.40.90">
    <property type="match status" value="1"/>
</dbReference>
<dbReference type="PANTHER" id="PTHR10407:SF14">
    <property type="entry name" value="HUNTINGTIN-INTERACTING PROTEIN 1"/>
    <property type="match status" value="1"/>
</dbReference>
<gene>
    <name evidence="9" type="primary">HIP1</name>
</gene>
<organism evidence="8 9">
    <name type="scientific">Gekko japonicus</name>
    <name type="common">Schlegel's Japanese gecko</name>
    <dbReference type="NCBI Taxonomy" id="146911"/>
    <lineage>
        <taxon>Eukaryota</taxon>
        <taxon>Metazoa</taxon>
        <taxon>Chordata</taxon>
        <taxon>Craniata</taxon>
        <taxon>Vertebrata</taxon>
        <taxon>Euteleostomi</taxon>
        <taxon>Lepidosauria</taxon>
        <taxon>Squamata</taxon>
        <taxon>Bifurcata</taxon>
        <taxon>Gekkota</taxon>
        <taxon>Gekkonidae</taxon>
        <taxon>Gekkoninae</taxon>
        <taxon>Gekko</taxon>
    </lineage>
</organism>
<dbReference type="InterPro" id="IPR008942">
    <property type="entry name" value="ENTH_VHS"/>
</dbReference>
<reference evidence="9" key="1">
    <citation type="submission" date="2025-08" db="UniProtKB">
        <authorList>
            <consortium name="RefSeq"/>
        </authorList>
    </citation>
    <scope>IDENTIFICATION</scope>
</reference>
<dbReference type="Pfam" id="PF01608">
    <property type="entry name" value="I_LWEQ"/>
    <property type="match status" value="1"/>
</dbReference>
<feature type="domain" description="I/LWEQ" evidence="7">
    <location>
        <begin position="756"/>
        <end position="998"/>
    </location>
</feature>
<dbReference type="CDD" id="cd17013">
    <property type="entry name" value="ANTH_N_HIP1"/>
    <property type="match status" value="1"/>
</dbReference>
<feature type="coiled-coil region" evidence="5">
    <location>
        <begin position="334"/>
        <end position="600"/>
    </location>
</feature>
<accession>A0ABM1K5R2</accession>
<dbReference type="Gene3D" id="1.20.1410.10">
    <property type="entry name" value="I/LWEQ domain"/>
    <property type="match status" value="1"/>
</dbReference>
<evidence type="ECO:0000256" key="3">
    <source>
        <dbReference type="ARBA" id="ARBA00022490"/>
    </source>
</evidence>
<dbReference type="Pfam" id="PF07651">
    <property type="entry name" value="ANTH"/>
    <property type="match status" value="1"/>
</dbReference>
<dbReference type="InterPro" id="IPR030224">
    <property type="entry name" value="Sla2_fam"/>
</dbReference>
<proteinExistence type="inferred from homology"/>
<dbReference type="Gene3D" id="6.10.250.920">
    <property type="match status" value="1"/>
</dbReference>
<dbReference type="InterPro" id="IPR032422">
    <property type="entry name" value="HIP1_clath-bd"/>
</dbReference>
<comment type="similarity">
    <text evidence="2">Belongs to the SLA2 family.</text>
</comment>
<dbReference type="SUPFAM" id="SSF48464">
    <property type="entry name" value="ENTH/VHS domain"/>
    <property type="match status" value="1"/>
</dbReference>
<dbReference type="PROSITE" id="PS50945">
    <property type="entry name" value="I_LWEQ"/>
    <property type="match status" value="1"/>
</dbReference>
<dbReference type="Proteomes" id="UP000694871">
    <property type="component" value="Unplaced"/>
</dbReference>
<dbReference type="InterPro" id="IPR002558">
    <property type="entry name" value="ILWEQ_dom"/>
</dbReference>
<dbReference type="RefSeq" id="XP_015269049.1">
    <property type="nucleotide sequence ID" value="XM_015413563.1"/>
</dbReference>
<dbReference type="InterPro" id="IPR011417">
    <property type="entry name" value="ANTH_dom"/>
</dbReference>
<evidence type="ECO:0000256" key="2">
    <source>
        <dbReference type="ARBA" id="ARBA00010135"/>
    </source>
</evidence>
<dbReference type="Gene3D" id="1.20.5.1700">
    <property type="match status" value="1"/>
</dbReference>
<keyword evidence="8" id="KW-1185">Reference proteome</keyword>
<evidence type="ECO:0000256" key="5">
    <source>
        <dbReference type="SAM" id="Coils"/>
    </source>
</evidence>
<keyword evidence="4" id="KW-0009">Actin-binding</keyword>
<comment type="subcellular location">
    <subcellularLocation>
        <location evidence="1">Cytoplasm</location>
    </subcellularLocation>
</comment>
<keyword evidence="5" id="KW-0175">Coiled coil</keyword>
<dbReference type="Pfam" id="PF16515">
    <property type="entry name" value="HIP1_clath_bdg"/>
    <property type="match status" value="1"/>
</dbReference>
<keyword evidence="3" id="KW-0963">Cytoplasm</keyword>
<dbReference type="PANTHER" id="PTHR10407">
    <property type="entry name" value="HUNTINGTIN INTERACTING PROTEIN 1"/>
    <property type="match status" value="1"/>
</dbReference>
<evidence type="ECO:0000313" key="8">
    <source>
        <dbReference type="Proteomes" id="UP000694871"/>
    </source>
</evidence>
<evidence type="ECO:0000256" key="4">
    <source>
        <dbReference type="ARBA" id="ARBA00023203"/>
    </source>
</evidence>
<dbReference type="SUPFAM" id="SSF109885">
    <property type="entry name" value="I/LWEQ domain"/>
    <property type="match status" value="1"/>
</dbReference>
<evidence type="ECO:0000259" key="6">
    <source>
        <dbReference type="PROSITE" id="PS50942"/>
    </source>
</evidence>
<dbReference type="InterPro" id="IPR035964">
    <property type="entry name" value="I/LWEQ_dom_sf"/>
</dbReference>